<feature type="compositionally biased region" description="Basic and acidic residues" evidence="4">
    <location>
        <begin position="13"/>
        <end position="29"/>
    </location>
</feature>
<feature type="domain" description="Chromo" evidence="5">
    <location>
        <begin position="180"/>
        <end position="234"/>
    </location>
</feature>
<evidence type="ECO:0000256" key="3">
    <source>
        <dbReference type="ARBA" id="ARBA00023242"/>
    </source>
</evidence>
<sequence>MPAPKPTPTVFYARDKSPLEDPNGPRRSVEDEEPLVNVVSDIVDHESHDEEYGTPASIHSRASSAHEKRFLSPNEEDSGDASIQTMKPPAKRQRRAHVKDSATPRRSGRISSAATTIKDEKPSVVKAPIKRGRGRPPTKAKMNPTKQVEEPLAVKAAIKRGRGRPPARPKTSRRASEAEWEVEKVLGSQIDAESSEHFYLVKWKGFTNKENTWEPKRNLGNCRKLIQDFESIKH</sequence>
<dbReference type="InterPro" id="IPR023779">
    <property type="entry name" value="Chromodomain_CS"/>
</dbReference>
<feature type="compositionally biased region" description="Basic residues" evidence="4">
    <location>
        <begin position="128"/>
        <end position="138"/>
    </location>
</feature>
<dbReference type="Proteomes" id="UP001152049">
    <property type="component" value="Unassembled WGS sequence"/>
</dbReference>
<reference evidence="6" key="1">
    <citation type="submission" date="2022-09" db="EMBL/GenBank/DDBJ databases">
        <title>Fusarium specimens isolated from Avocado Roots.</title>
        <authorList>
            <person name="Stajich J."/>
            <person name="Roper C."/>
            <person name="Heimlech-Rivalta G."/>
        </authorList>
    </citation>
    <scope>NUCLEOTIDE SEQUENCE</scope>
    <source>
        <strain evidence="6">CF00136</strain>
    </source>
</reference>
<evidence type="ECO:0000259" key="5">
    <source>
        <dbReference type="PROSITE" id="PS50013"/>
    </source>
</evidence>
<dbReference type="CDD" id="cd00024">
    <property type="entry name" value="CD_CSD"/>
    <property type="match status" value="1"/>
</dbReference>
<dbReference type="InterPro" id="IPR000953">
    <property type="entry name" value="Chromo/chromo_shadow_dom"/>
</dbReference>
<dbReference type="InterPro" id="IPR023780">
    <property type="entry name" value="Chromo_domain"/>
</dbReference>
<comment type="subunit">
    <text evidence="2">Component of the NuA4 histone acetyltransferase complex.</text>
</comment>
<feature type="region of interest" description="Disordered" evidence="4">
    <location>
        <begin position="158"/>
        <end position="177"/>
    </location>
</feature>
<feature type="region of interest" description="Disordered" evidence="4">
    <location>
        <begin position="1"/>
        <end position="152"/>
    </location>
</feature>
<feature type="compositionally biased region" description="Basic and acidic residues" evidence="4">
    <location>
        <begin position="42"/>
        <end position="51"/>
    </location>
</feature>
<dbReference type="SUPFAM" id="SSF54160">
    <property type="entry name" value="Chromo domain-like"/>
    <property type="match status" value="1"/>
</dbReference>
<comment type="caution">
    <text evidence="6">The sequence shown here is derived from an EMBL/GenBank/DDBJ whole genome shotgun (WGS) entry which is preliminary data.</text>
</comment>
<dbReference type="PROSITE" id="PS00598">
    <property type="entry name" value="CHROMO_1"/>
    <property type="match status" value="1"/>
</dbReference>
<dbReference type="OrthoDB" id="433924at2759"/>
<evidence type="ECO:0000256" key="2">
    <source>
        <dbReference type="ARBA" id="ARBA00011353"/>
    </source>
</evidence>
<dbReference type="Pfam" id="PF00385">
    <property type="entry name" value="Chromo"/>
    <property type="match status" value="1"/>
</dbReference>
<dbReference type="SMART" id="SM00298">
    <property type="entry name" value="CHROMO"/>
    <property type="match status" value="1"/>
</dbReference>
<gene>
    <name evidence="6" type="ORF">NW762_006976</name>
</gene>
<comment type="subcellular location">
    <subcellularLocation>
        <location evidence="1">Nucleus</location>
    </subcellularLocation>
</comment>
<name>A0A9W8S2C9_9HYPO</name>
<dbReference type="GO" id="GO:0006338">
    <property type="term" value="P:chromatin remodeling"/>
    <property type="evidence" value="ECO:0007669"/>
    <property type="project" value="UniProtKB-ARBA"/>
</dbReference>
<dbReference type="PANTHER" id="PTHR22812">
    <property type="entry name" value="CHROMOBOX PROTEIN"/>
    <property type="match status" value="1"/>
</dbReference>
<feature type="compositionally biased region" description="Basic residues" evidence="4">
    <location>
        <begin position="158"/>
        <end position="173"/>
    </location>
</feature>
<dbReference type="GO" id="GO:0005634">
    <property type="term" value="C:nucleus"/>
    <property type="evidence" value="ECO:0007669"/>
    <property type="project" value="UniProtKB-SubCell"/>
</dbReference>
<dbReference type="Gene3D" id="2.40.50.40">
    <property type="match status" value="1"/>
</dbReference>
<dbReference type="AlphaFoldDB" id="A0A9W8S2C9"/>
<evidence type="ECO:0000313" key="6">
    <source>
        <dbReference type="EMBL" id="KAJ4261548.1"/>
    </source>
</evidence>
<dbReference type="InterPro" id="IPR051219">
    <property type="entry name" value="Heterochromatin_chromo-domain"/>
</dbReference>
<dbReference type="EMBL" id="JAOQAZ010000012">
    <property type="protein sequence ID" value="KAJ4261548.1"/>
    <property type="molecule type" value="Genomic_DNA"/>
</dbReference>
<keyword evidence="3" id="KW-0539">Nucleus</keyword>
<organism evidence="6 7">
    <name type="scientific">Fusarium torreyae</name>
    <dbReference type="NCBI Taxonomy" id="1237075"/>
    <lineage>
        <taxon>Eukaryota</taxon>
        <taxon>Fungi</taxon>
        <taxon>Dikarya</taxon>
        <taxon>Ascomycota</taxon>
        <taxon>Pezizomycotina</taxon>
        <taxon>Sordariomycetes</taxon>
        <taxon>Hypocreomycetidae</taxon>
        <taxon>Hypocreales</taxon>
        <taxon>Nectriaceae</taxon>
        <taxon>Fusarium</taxon>
    </lineage>
</organism>
<proteinExistence type="predicted"/>
<evidence type="ECO:0000256" key="4">
    <source>
        <dbReference type="SAM" id="MobiDB-lite"/>
    </source>
</evidence>
<evidence type="ECO:0000313" key="7">
    <source>
        <dbReference type="Proteomes" id="UP001152049"/>
    </source>
</evidence>
<accession>A0A9W8S2C9</accession>
<dbReference type="PROSITE" id="PS50013">
    <property type="entry name" value="CHROMO_2"/>
    <property type="match status" value="1"/>
</dbReference>
<evidence type="ECO:0000256" key="1">
    <source>
        <dbReference type="ARBA" id="ARBA00004123"/>
    </source>
</evidence>
<keyword evidence="7" id="KW-1185">Reference proteome</keyword>
<protein>
    <recommendedName>
        <fullName evidence="5">Chromo domain-containing protein</fullName>
    </recommendedName>
</protein>
<dbReference type="InterPro" id="IPR016197">
    <property type="entry name" value="Chromo-like_dom_sf"/>
</dbReference>